<dbReference type="EMBL" id="JABEQP010000039">
    <property type="protein sequence ID" value="MBB2199899.1"/>
    <property type="molecule type" value="Genomic_DNA"/>
</dbReference>
<feature type="non-terminal residue" evidence="3">
    <location>
        <position position="24"/>
    </location>
</feature>
<evidence type="ECO:0000313" key="4">
    <source>
        <dbReference type="EMBL" id="MBB2199899.1"/>
    </source>
</evidence>
<organism evidence="3 5">
    <name type="scientific">Gluconacetobacter dulcium</name>
    <dbReference type="NCBI Taxonomy" id="2729096"/>
    <lineage>
        <taxon>Bacteria</taxon>
        <taxon>Pseudomonadati</taxon>
        <taxon>Pseudomonadota</taxon>
        <taxon>Alphaproteobacteria</taxon>
        <taxon>Acetobacterales</taxon>
        <taxon>Acetobacteraceae</taxon>
        <taxon>Gluconacetobacter</taxon>
    </lineage>
</organism>
<evidence type="ECO:0000256" key="2">
    <source>
        <dbReference type="PROSITE-ProRule" id="PRU00252"/>
    </source>
</evidence>
<evidence type="ECO:0000313" key="5">
    <source>
        <dbReference type="Proteomes" id="UP000530320"/>
    </source>
</evidence>
<name>A0A7W4K3J3_9PROT</name>
<dbReference type="AlphaFoldDB" id="A0A7W4K3J3"/>
<dbReference type="PROSITE" id="PS50935">
    <property type="entry name" value="SSB"/>
    <property type="match status" value="1"/>
</dbReference>
<dbReference type="InterPro" id="IPR000424">
    <property type="entry name" value="Primosome_PriB/ssb"/>
</dbReference>
<dbReference type="SUPFAM" id="SSF50249">
    <property type="entry name" value="Nucleic acid-binding proteins"/>
    <property type="match status" value="1"/>
</dbReference>
<gene>
    <name evidence="3" type="ORF">HLH44_20260</name>
    <name evidence="4" type="ORF">HLH44_21175</name>
</gene>
<accession>A0A7W4K3J3</accession>
<dbReference type="Proteomes" id="UP000530320">
    <property type="component" value="Unassembled WGS sequence"/>
</dbReference>
<dbReference type="Gene3D" id="2.40.50.140">
    <property type="entry name" value="Nucleic acid-binding proteins"/>
    <property type="match status" value="1"/>
</dbReference>
<dbReference type="GO" id="GO:0003697">
    <property type="term" value="F:single-stranded DNA binding"/>
    <property type="evidence" value="ECO:0007669"/>
    <property type="project" value="InterPro"/>
</dbReference>
<dbReference type="InterPro" id="IPR012340">
    <property type="entry name" value="NA-bd_OB-fold"/>
</dbReference>
<dbReference type="EMBL" id="JABEQP010000029">
    <property type="protein sequence ID" value="MBB2199731.1"/>
    <property type="molecule type" value="Genomic_DNA"/>
</dbReference>
<reference evidence="3 5" key="1">
    <citation type="submission" date="2020-04" db="EMBL/GenBank/DDBJ databases">
        <title>Description of novel Gluconacetobacter.</title>
        <authorList>
            <person name="Sombolestani A."/>
        </authorList>
    </citation>
    <scope>NUCLEOTIDE SEQUENCE [LARGE SCALE GENOMIC DNA]</scope>
    <source>
        <strain evidence="3 5">LMG 22058</strain>
    </source>
</reference>
<sequence length="24" mass="2510">MAGSVNKVILVGNLGKDPEVRNAQ</sequence>
<keyword evidence="1 2" id="KW-0238">DNA-binding</keyword>
<comment type="caution">
    <text evidence="3">The sequence shown here is derived from an EMBL/GenBank/DDBJ whole genome shotgun (WGS) entry which is preliminary data.</text>
</comment>
<evidence type="ECO:0000256" key="1">
    <source>
        <dbReference type="ARBA" id="ARBA00023125"/>
    </source>
</evidence>
<protein>
    <submittedName>
        <fullName evidence="3">Single-stranded DNA-binding protein</fullName>
    </submittedName>
</protein>
<evidence type="ECO:0000313" key="3">
    <source>
        <dbReference type="EMBL" id="MBB2199731.1"/>
    </source>
</evidence>
<proteinExistence type="predicted"/>